<comment type="caution">
    <text evidence="5">The sequence shown here is derived from an EMBL/GenBank/DDBJ whole genome shotgun (WGS) entry which is preliminary data.</text>
</comment>
<evidence type="ECO:0000256" key="2">
    <source>
        <dbReference type="ARBA" id="ARBA00023054"/>
    </source>
</evidence>
<feature type="region of interest" description="Disordered" evidence="4">
    <location>
        <begin position="32"/>
        <end position="53"/>
    </location>
</feature>
<gene>
    <name evidence="5" type="ORF">Sangu_3145700</name>
</gene>
<feature type="coiled-coil region" evidence="3">
    <location>
        <begin position="315"/>
        <end position="370"/>
    </location>
</feature>
<dbReference type="GO" id="GO:0005829">
    <property type="term" value="C:cytosol"/>
    <property type="evidence" value="ECO:0007669"/>
    <property type="project" value="TreeGrafter"/>
</dbReference>
<feature type="compositionally biased region" description="Basic and acidic residues" evidence="4">
    <location>
        <begin position="41"/>
        <end position="53"/>
    </location>
</feature>
<feature type="compositionally biased region" description="Basic and acidic residues" evidence="4">
    <location>
        <begin position="504"/>
        <end position="520"/>
    </location>
</feature>
<dbReference type="AlphaFoldDB" id="A0AAW2K282"/>
<dbReference type="Pfam" id="PF05701">
    <property type="entry name" value="WEMBL"/>
    <property type="match status" value="1"/>
</dbReference>
<feature type="compositionally biased region" description="Basic residues" evidence="4">
    <location>
        <begin position="488"/>
        <end position="499"/>
    </location>
</feature>
<evidence type="ECO:0000256" key="3">
    <source>
        <dbReference type="SAM" id="Coils"/>
    </source>
</evidence>
<dbReference type="GO" id="GO:0009904">
    <property type="term" value="P:chloroplast accumulation movement"/>
    <property type="evidence" value="ECO:0007669"/>
    <property type="project" value="TreeGrafter"/>
</dbReference>
<reference evidence="5" key="1">
    <citation type="submission" date="2020-06" db="EMBL/GenBank/DDBJ databases">
        <authorList>
            <person name="Li T."/>
            <person name="Hu X."/>
            <person name="Zhang T."/>
            <person name="Song X."/>
            <person name="Zhang H."/>
            <person name="Dai N."/>
            <person name="Sheng W."/>
            <person name="Hou X."/>
            <person name="Wei L."/>
        </authorList>
    </citation>
    <scope>NUCLEOTIDE SEQUENCE</scope>
    <source>
        <strain evidence="5">G01</strain>
        <tissue evidence="5">Leaf</tissue>
    </source>
</reference>
<feature type="compositionally biased region" description="Basic and acidic residues" evidence="4">
    <location>
        <begin position="474"/>
        <end position="487"/>
    </location>
</feature>
<sequence>FFWDLFEEYKGEIDTKPIESVQTALFFFGHRNDQQKTSTPTKDDQEIEKERELESREKELANIKLQLEAKDSAYKQALLKLDHHQKTADELSILLRKSDSQKDYYIGESHEANARIKELESAIEQLARQLSESENVKDQLSHVTSELESTRGQLLNMENELVVLREAKLESSLQAQAIERTLSEERLKTEELLRQASEMKETIVHLKVKAVEVERENADVLSGKDAELESLAKAVSEKKEQLESAMKKVMIMHDLENQLIEKSAYIDSLQLQLNVANELRVASEKAASDAVSELNKLKETTDLHEKTNSDQAAYIGLLEVELKKLTAELETANAEACSLKESVESTKTELEKARENENDAQIEIAMLKFELHKGRSKLAAAEAAEARAQSEKSALYNALQQMGLESEETKRENKLLKELAMKSGDKTSTESHKVEETLHENGKEMEDMKKELEAAMTKIGELRTRGEQAISRAEAAEKAKTALEDHIQRRKDRKERRKAAIAALREESLPRDYDSSDSVKCDSSSKNYQPLGKVLNMRF</sequence>
<keyword evidence="2 3" id="KW-0175">Coiled coil</keyword>
<dbReference type="InterPro" id="IPR008545">
    <property type="entry name" value="Web"/>
</dbReference>
<dbReference type="EMBL" id="JACGWK010000420">
    <property type="protein sequence ID" value="KAL0299981.1"/>
    <property type="molecule type" value="Genomic_DNA"/>
</dbReference>
<organism evidence="5">
    <name type="scientific">Sesamum angustifolium</name>
    <dbReference type="NCBI Taxonomy" id="2727405"/>
    <lineage>
        <taxon>Eukaryota</taxon>
        <taxon>Viridiplantae</taxon>
        <taxon>Streptophyta</taxon>
        <taxon>Embryophyta</taxon>
        <taxon>Tracheophyta</taxon>
        <taxon>Spermatophyta</taxon>
        <taxon>Magnoliopsida</taxon>
        <taxon>eudicotyledons</taxon>
        <taxon>Gunneridae</taxon>
        <taxon>Pentapetalae</taxon>
        <taxon>asterids</taxon>
        <taxon>lamiids</taxon>
        <taxon>Lamiales</taxon>
        <taxon>Pedaliaceae</taxon>
        <taxon>Sesamum</taxon>
    </lineage>
</organism>
<dbReference type="PANTHER" id="PTHR32054">
    <property type="entry name" value="HEAVY CHAIN, PUTATIVE, EXPRESSED-RELATED-RELATED"/>
    <property type="match status" value="1"/>
</dbReference>
<protein>
    <submittedName>
        <fullName evidence="5">Uncharacterized protein</fullName>
    </submittedName>
</protein>
<name>A0AAW2K282_9LAMI</name>
<evidence type="ECO:0000313" key="5">
    <source>
        <dbReference type="EMBL" id="KAL0299981.1"/>
    </source>
</evidence>
<feature type="non-terminal residue" evidence="5">
    <location>
        <position position="1"/>
    </location>
</feature>
<comment type="similarity">
    <text evidence="1">Belongs to the WEB family.</text>
</comment>
<proteinExistence type="inferred from homology"/>
<accession>A0AAW2K282</accession>
<feature type="region of interest" description="Disordered" evidence="4">
    <location>
        <begin position="472"/>
        <end position="527"/>
    </location>
</feature>
<dbReference type="PANTHER" id="PTHR32054:SF17">
    <property type="entry name" value="EXPRESSED PROTEIN"/>
    <property type="match status" value="1"/>
</dbReference>
<evidence type="ECO:0000256" key="4">
    <source>
        <dbReference type="SAM" id="MobiDB-lite"/>
    </source>
</evidence>
<reference evidence="5" key="2">
    <citation type="journal article" date="2024" name="Plant">
        <title>Genomic evolution and insights into agronomic trait innovations of Sesamum species.</title>
        <authorList>
            <person name="Miao H."/>
            <person name="Wang L."/>
            <person name="Qu L."/>
            <person name="Liu H."/>
            <person name="Sun Y."/>
            <person name="Le M."/>
            <person name="Wang Q."/>
            <person name="Wei S."/>
            <person name="Zheng Y."/>
            <person name="Lin W."/>
            <person name="Duan Y."/>
            <person name="Cao H."/>
            <person name="Xiong S."/>
            <person name="Wang X."/>
            <person name="Wei L."/>
            <person name="Li C."/>
            <person name="Ma Q."/>
            <person name="Ju M."/>
            <person name="Zhao R."/>
            <person name="Li G."/>
            <person name="Mu C."/>
            <person name="Tian Q."/>
            <person name="Mei H."/>
            <person name="Zhang T."/>
            <person name="Gao T."/>
            <person name="Zhang H."/>
        </authorList>
    </citation>
    <scope>NUCLEOTIDE SEQUENCE</scope>
    <source>
        <strain evidence="5">G01</strain>
    </source>
</reference>
<feature type="region of interest" description="Disordered" evidence="4">
    <location>
        <begin position="423"/>
        <end position="444"/>
    </location>
</feature>
<dbReference type="GO" id="GO:0009903">
    <property type="term" value="P:chloroplast avoidance movement"/>
    <property type="evidence" value="ECO:0007669"/>
    <property type="project" value="TreeGrafter"/>
</dbReference>
<feature type="coiled-coil region" evidence="3">
    <location>
        <begin position="109"/>
        <end position="248"/>
    </location>
</feature>
<evidence type="ECO:0000256" key="1">
    <source>
        <dbReference type="ARBA" id="ARBA00005485"/>
    </source>
</evidence>